<evidence type="ECO:0000259" key="1">
    <source>
        <dbReference type="Pfam" id="PF07007"/>
    </source>
</evidence>
<dbReference type="EMBL" id="CP031222">
    <property type="protein sequence ID" value="AXI02643.1"/>
    <property type="molecule type" value="Genomic_DNA"/>
</dbReference>
<dbReference type="InterPro" id="IPR009739">
    <property type="entry name" value="LprI-like_N"/>
</dbReference>
<name>A0A345P5T4_9GAMM</name>
<sequence length="317" mass="36451">MSKTRDLIQEIKEVRHRRQFGSAMAELPSRLSELERAFSIHTPDNHELTRYFPVALIATVEGYFRLVIKDIVDHGEPYFSNAERLASTVKLDFSIFKAMHGKSITFGELIAHVIPLSRIENLDTTLTCLIGEKFLTKLSSVTNRWDHEVLGKPNTPMIVNSDQIFADVSRTFELRHIVCHELASAYEIKYDEVSRCFESCVQFLRATDELISNLLYPDAALTQVDMNIAAYKALEESRNELSELIKKLYSRLESNKYSSFNSAQEKWEQYCEEWSRFKASDYEGGSIWPTIVASAEKNIVKDRNDEIKGFIATLDDR</sequence>
<dbReference type="KEGG" id="mbah:HYN46_07255"/>
<feature type="domain" description="Lysozyme inhibitor LprI-like N-terminal" evidence="1">
    <location>
        <begin position="220"/>
        <end position="306"/>
    </location>
</feature>
<dbReference type="RefSeq" id="WP_114898753.1">
    <property type="nucleotide sequence ID" value="NZ_CP031222.1"/>
</dbReference>
<keyword evidence="3" id="KW-1185">Reference proteome</keyword>
<dbReference type="AlphaFoldDB" id="A0A345P5T4"/>
<evidence type="ECO:0000313" key="3">
    <source>
        <dbReference type="Proteomes" id="UP000253940"/>
    </source>
</evidence>
<organism evidence="2 3">
    <name type="scientific">Aquirhabdus parva</name>
    <dbReference type="NCBI Taxonomy" id="2283318"/>
    <lineage>
        <taxon>Bacteria</taxon>
        <taxon>Pseudomonadati</taxon>
        <taxon>Pseudomonadota</taxon>
        <taxon>Gammaproteobacteria</taxon>
        <taxon>Moraxellales</taxon>
        <taxon>Moraxellaceae</taxon>
        <taxon>Aquirhabdus</taxon>
    </lineage>
</organism>
<dbReference type="Gene3D" id="1.20.1270.180">
    <property type="match status" value="1"/>
</dbReference>
<reference evidence="2 3" key="1">
    <citation type="submission" date="2018-07" db="EMBL/GenBank/DDBJ databases">
        <title>Genome sequencing of Moraxellaceae gen. HYN0046.</title>
        <authorList>
            <person name="Kim M."/>
            <person name="Yi H."/>
        </authorList>
    </citation>
    <scope>NUCLEOTIDE SEQUENCE [LARGE SCALE GENOMIC DNA]</scope>
    <source>
        <strain evidence="2 3">HYN0046</strain>
    </source>
</reference>
<dbReference type="Pfam" id="PF07007">
    <property type="entry name" value="LprI"/>
    <property type="match status" value="1"/>
</dbReference>
<proteinExistence type="predicted"/>
<evidence type="ECO:0000313" key="2">
    <source>
        <dbReference type="EMBL" id="AXI02643.1"/>
    </source>
</evidence>
<gene>
    <name evidence="2" type="ORF">HYN46_07255</name>
</gene>
<dbReference type="Proteomes" id="UP000253940">
    <property type="component" value="Chromosome"/>
</dbReference>
<accession>A0A345P5T4</accession>
<protein>
    <submittedName>
        <fullName evidence="2">DUF1311 domain-containing protein</fullName>
    </submittedName>
</protein>
<dbReference type="OrthoDB" id="9131011at2"/>